<evidence type="ECO:0000313" key="1">
    <source>
        <dbReference type="EMBL" id="KZT05974.1"/>
    </source>
</evidence>
<dbReference type="RefSeq" id="XP_040763714.1">
    <property type="nucleotide sequence ID" value="XM_040901582.1"/>
</dbReference>
<dbReference type="InterPro" id="IPR032675">
    <property type="entry name" value="LRR_dom_sf"/>
</dbReference>
<dbReference type="Proteomes" id="UP000076871">
    <property type="component" value="Unassembled WGS sequence"/>
</dbReference>
<keyword evidence="2" id="KW-1185">Reference proteome</keyword>
<gene>
    <name evidence="1" type="ORF">LAESUDRAFT_208206</name>
</gene>
<dbReference type="SUPFAM" id="SSF52047">
    <property type="entry name" value="RNI-like"/>
    <property type="match status" value="1"/>
</dbReference>
<name>A0A165DZT8_9APHY</name>
<sequence length="368" mass="41357">MSVVPQELSDLIIDYLHHDRSSLAACSLTCQNWVASAQKHLFADILLYNARLCSAFGRLLESSPHLGLHVRELNVSKLSTANKPEFMLFERVLPSIMARLSHVKCLGISLLAMNDAIIRGPQILSSVTELHLQYCEFPTFQDFVRLFYGIPHVQSLTLRGVSWTSTYFDKRLHPVVAPKLHTLVLGKDTDIGTLVEFLLHGSHHRSITALSARCSSQEDAAAVGVLLENVGPSLMYLELDWNPCSSVEQAVFLPTSLFLNHCTTLEKLSMHCVILKDRYIPWVTSAFSQLNSVVNKEIVMEIRLLGDLDGLDWKTLEDELSGARFGNLRSLLLKVIVWSGLPMSQMEVRSLIRERLPRLESKGILHFS</sequence>
<evidence type="ECO:0008006" key="3">
    <source>
        <dbReference type="Google" id="ProtNLM"/>
    </source>
</evidence>
<dbReference type="InParanoid" id="A0A165DZT8"/>
<dbReference type="GeneID" id="63818614"/>
<proteinExistence type="predicted"/>
<organism evidence="1 2">
    <name type="scientific">Laetiporus sulphureus 93-53</name>
    <dbReference type="NCBI Taxonomy" id="1314785"/>
    <lineage>
        <taxon>Eukaryota</taxon>
        <taxon>Fungi</taxon>
        <taxon>Dikarya</taxon>
        <taxon>Basidiomycota</taxon>
        <taxon>Agaricomycotina</taxon>
        <taxon>Agaricomycetes</taxon>
        <taxon>Polyporales</taxon>
        <taxon>Laetiporus</taxon>
    </lineage>
</organism>
<dbReference type="OrthoDB" id="2977329at2759"/>
<accession>A0A165DZT8</accession>
<dbReference type="Gene3D" id="3.80.10.10">
    <property type="entry name" value="Ribonuclease Inhibitor"/>
    <property type="match status" value="1"/>
</dbReference>
<dbReference type="EMBL" id="KV427627">
    <property type="protein sequence ID" value="KZT05974.1"/>
    <property type="molecule type" value="Genomic_DNA"/>
</dbReference>
<evidence type="ECO:0000313" key="2">
    <source>
        <dbReference type="Proteomes" id="UP000076871"/>
    </source>
</evidence>
<dbReference type="AlphaFoldDB" id="A0A165DZT8"/>
<protein>
    <recommendedName>
        <fullName evidence="3">F-box domain-containing protein</fullName>
    </recommendedName>
</protein>
<reference evidence="1 2" key="1">
    <citation type="journal article" date="2016" name="Mol. Biol. Evol.">
        <title>Comparative Genomics of Early-Diverging Mushroom-Forming Fungi Provides Insights into the Origins of Lignocellulose Decay Capabilities.</title>
        <authorList>
            <person name="Nagy L.G."/>
            <person name="Riley R."/>
            <person name="Tritt A."/>
            <person name="Adam C."/>
            <person name="Daum C."/>
            <person name="Floudas D."/>
            <person name="Sun H."/>
            <person name="Yadav J.S."/>
            <person name="Pangilinan J."/>
            <person name="Larsson K.H."/>
            <person name="Matsuura K."/>
            <person name="Barry K."/>
            <person name="Labutti K."/>
            <person name="Kuo R."/>
            <person name="Ohm R.A."/>
            <person name="Bhattacharya S.S."/>
            <person name="Shirouzu T."/>
            <person name="Yoshinaga Y."/>
            <person name="Martin F.M."/>
            <person name="Grigoriev I.V."/>
            <person name="Hibbett D.S."/>
        </authorList>
    </citation>
    <scope>NUCLEOTIDE SEQUENCE [LARGE SCALE GENOMIC DNA]</scope>
    <source>
        <strain evidence="1 2">93-53</strain>
    </source>
</reference>